<organism evidence="5 6">
    <name type="scientific">Phaeovibrio sulfidiphilus</name>
    <dbReference type="NCBI Taxonomy" id="1220600"/>
    <lineage>
        <taxon>Bacteria</taxon>
        <taxon>Pseudomonadati</taxon>
        <taxon>Pseudomonadota</taxon>
        <taxon>Alphaproteobacteria</taxon>
        <taxon>Rhodospirillales</taxon>
        <taxon>Rhodospirillaceae</taxon>
        <taxon>Phaeovibrio</taxon>
    </lineage>
</organism>
<accession>A0A8J6Z0I2</accession>
<feature type="domain" description="HTH cro/C1-type" evidence="4">
    <location>
        <begin position="26"/>
        <end position="66"/>
    </location>
</feature>
<evidence type="ECO:0000313" key="6">
    <source>
        <dbReference type="Proteomes" id="UP000631034"/>
    </source>
</evidence>
<dbReference type="Pfam" id="PF01381">
    <property type="entry name" value="HTH_3"/>
    <property type="match status" value="1"/>
</dbReference>
<dbReference type="Proteomes" id="UP000631034">
    <property type="component" value="Unassembled WGS sequence"/>
</dbReference>
<dbReference type="SMART" id="SM00530">
    <property type="entry name" value="HTH_XRE"/>
    <property type="match status" value="2"/>
</dbReference>
<keyword evidence="1" id="KW-0805">Transcription regulation</keyword>
<evidence type="ECO:0000259" key="4">
    <source>
        <dbReference type="PROSITE" id="PS50943"/>
    </source>
</evidence>
<dbReference type="PANTHER" id="PTHR40661">
    <property type="match status" value="1"/>
</dbReference>
<dbReference type="RefSeq" id="WP_192534678.1">
    <property type="nucleotide sequence ID" value="NZ_JACZHT010000006.1"/>
</dbReference>
<dbReference type="Gene3D" id="1.10.260.40">
    <property type="entry name" value="lambda repressor-like DNA-binding domains"/>
    <property type="match status" value="1"/>
</dbReference>
<sequence>MSDLRSSFRERIETLITLYNGNAMKLARDTGVTRSALEKWRKGLSEASRESLEKLARGAGVSLTWLVTGDGDMFPGSAGAHYLAADPGQDCPPVPHAPGGASLTPDPVLERFLDMLEFLGPDLEGIASRARVSRTRITAFRSRETVPTGREREALVRAAGVSSSWIETGLGMMIAAHVRPGERLPRVADDLPAGPSLISDPGRPGGSGAPIDPEGLAVITDHLELLYREKGLPCSAGVLARRAAEIAQDVALVARDPADAEIAVSMALLTIRRTL</sequence>
<keyword evidence="6" id="KW-1185">Reference proteome</keyword>
<evidence type="ECO:0000256" key="3">
    <source>
        <dbReference type="ARBA" id="ARBA00023163"/>
    </source>
</evidence>
<dbReference type="SUPFAM" id="SSF47413">
    <property type="entry name" value="lambda repressor-like DNA-binding domains"/>
    <property type="match status" value="1"/>
</dbReference>
<proteinExistence type="predicted"/>
<dbReference type="CDD" id="cd00093">
    <property type="entry name" value="HTH_XRE"/>
    <property type="match status" value="1"/>
</dbReference>
<evidence type="ECO:0000256" key="1">
    <source>
        <dbReference type="ARBA" id="ARBA00023015"/>
    </source>
</evidence>
<comment type="caution">
    <text evidence="5">The sequence shown here is derived from an EMBL/GenBank/DDBJ whole genome shotgun (WGS) entry which is preliminary data.</text>
</comment>
<protein>
    <submittedName>
        <fullName evidence="5">Helix-turn-helix domain-containing protein</fullName>
    </submittedName>
</protein>
<dbReference type="PROSITE" id="PS50943">
    <property type="entry name" value="HTH_CROC1"/>
    <property type="match status" value="1"/>
</dbReference>
<evidence type="ECO:0000256" key="2">
    <source>
        <dbReference type="ARBA" id="ARBA00023125"/>
    </source>
</evidence>
<name>A0A8J6Z0I2_9PROT</name>
<dbReference type="AlphaFoldDB" id="A0A8J6Z0I2"/>
<dbReference type="InterPro" id="IPR001387">
    <property type="entry name" value="Cro/C1-type_HTH"/>
</dbReference>
<gene>
    <name evidence="5" type="ORF">IHV25_08430</name>
</gene>
<reference evidence="5" key="1">
    <citation type="submission" date="2020-10" db="EMBL/GenBank/DDBJ databases">
        <title>Genome sequence of the unusual species of purple photosynthetic bacteria, Phaeovibrio sulfidiphilus DSM 23193, type strain.</title>
        <authorList>
            <person name="Kyndt J.A."/>
            <person name="Meyer T.E."/>
        </authorList>
    </citation>
    <scope>NUCLEOTIDE SEQUENCE</scope>
    <source>
        <strain evidence="5">DSM 23193</strain>
    </source>
</reference>
<dbReference type="GO" id="GO:0003677">
    <property type="term" value="F:DNA binding"/>
    <property type="evidence" value="ECO:0007669"/>
    <property type="project" value="UniProtKB-KW"/>
</dbReference>
<dbReference type="EMBL" id="JACZHT010000006">
    <property type="protein sequence ID" value="MBE1237673.1"/>
    <property type="molecule type" value="Genomic_DNA"/>
</dbReference>
<evidence type="ECO:0000313" key="5">
    <source>
        <dbReference type="EMBL" id="MBE1237673.1"/>
    </source>
</evidence>
<keyword evidence="2" id="KW-0238">DNA-binding</keyword>
<dbReference type="PANTHER" id="PTHR40661:SF3">
    <property type="entry name" value="FELS-1 PROPHAGE TRANSCRIPTIONAL REGULATOR"/>
    <property type="match status" value="1"/>
</dbReference>
<keyword evidence="3" id="KW-0804">Transcription</keyword>
<dbReference type="InterPro" id="IPR010982">
    <property type="entry name" value="Lambda_DNA-bd_dom_sf"/>
</dbReference>